<evidence type="ECO:0000256" key="2">
    <source>
        <dbReference type="ARBA" id="ARBA00022737"/>
    </source>
</evidence>
<protein>
    <recommendedName>
        <fullName evidence="5">Kelch domain-containing protein 2</fullName>
    </recommendedName>
</protein>
<dbReference type="Pfam" id="PF24681">
    <property type="entry name" value="Kelch_KLHDC2_KLHL20_DRC7"/>
    <property type="match status" value="1"/>
</dbReference>
<keyword evidence="4" id="KW-1185">Reference proteome</keyword>
<evidence type="ECO:0000313" key="3">
    <source>
        <dbReference type="EnsemblMetazoa" id="XP_038072124.1"/>
    </source>
</evidence>
<dbReference type="SUPFAM" id="SSF117281">
    <property type="entry name" value="Kelch motif"/>
    <property type="match status" value="1"/>
</dbReference>
<dbReference type="EnsemblMetazoa" id="XM_038216196.1">
    <property type="protein sequence ID" value="XP_038072124.1"/>
    <property type="gene ID" value="LOC119740775"/>
</dbReference>
<dbReference type="Proteomes" id="UP000887568">
    <property type="component" value="Unplaced"/>
</dbReference>
<dbReference type="Gene3D" id="2.120.10.80">
    <property type="entry name" value="Kelch-type beta propeller"/>
    <property type="match status" value="2"/>
</dbReference>
<dbReference type="RefSeq" id="XP_038072124.1">
    <property type="nucleotide sequence ID" value="XM_038216196.1"/>
</dbReference>
<dbReference type="PANTHER" id="PTHR46228:SF2">
    <property type="entry name" value="KELCH REPEAT PROTEIN (AFU_ORTHOLOGUE AFUA_4G14350)"/>
    <property type="match status" value="1"/>
</dbReference>
<keyword evidence="1" id="KW-0880">Kelch repeat</keyword>
<dbReference type="InterPro" id="IPR006652">
    <property type="entry name" value="Kelch_1"/>
</dbReference>
<dbReference type="GeneID" id="119740775"/>
<name>A0A914B814_PATMI</name>
<dbReference type="AlphaFoldDB" id="A0A914B814"/>
<dbReference type="SUPFAM" id="SSF50965">
    <property type="entry name" value="Galactose oxidase, central domain"/>
    <property type="match status" value="1"/>
</dbReference>
<dbReference type="OrthoDB" id="10251809at2759"/>
<keyword evidence="2" id="KW-0677">Repeat</keyword>
<evidence type="ECO:0000256" key="1">
    <source>
        <dbReference type="ARBA" id="ARBA00022441"/>
    </source>
</evidence>
<proteinExistence type="predicted"/>
<dbReference type="InterPro" id="IPR015915">
    <property type="entry name" value="Kelch-typ_b-propeller"/>
</dbReference>
<dbReference type="OMA" id="MGKLLQF"/>
<accession>A0A914B814</accession>
<evidence type="ECO:0008006" key="5">
    <source>
        <dbReference type="Google" id="ProtNLM"/>
    </source>
</evidence>
<evidence type="ECO:0000313" key="4">
    <source>
        <dbReference type="Proteomes" id="UP000887568"/>
    </source>
</evidence>
<reference evidence="3" key="1">
    <citation type="submission" date="2022-11" db="UniProtKB">
        <authorList>
            <consortium name="EnsemblMetazoa"/>
        </authorList>
    </citation>
    <scope>IDENTIFICATION</scope>
</reference>
<dbReference type="PANTHER" id="PTHR46228">
    <property type="entry name" value="KELCH DOMAIN-CONTAINING PROTEIN"/>
    <property type="match status" value="1"/>
</dbReference>
<sequence length="422" mass="48018">MESAGRRIQANCKKPTPRSGHVAVTYGGLMLVWGGYTEQLNFSDANETGHQMWYVGDDIYLDGKEVWCYNIEAKVWDVWHTRKSPPGMSGSCAACIGKHMYLFGGYYKNGNSNELYRLDLKTKVWKHLKPEGMPPSPRDKVTCWSYQDKLVIFGGFGPPPYNEDDTNRTDEWQLDPSSFWSHERGWNNQLIVYSTTDNRWSYVKSERHRPCPRAAHAVAVIGNRGYVFGGRFEDVRMNDLHVLNLDSMEWVGSIQPASEDIPTGRSWHCMAPVSDRHLLVYGGYSSGRPTDCKPLNDVWVFDVENHTWHQQKSLPSETRMWHTGVSGADLGEAVVYGGCSNDLLDQDQRSVHSSKCFHFFFSPKSLSRLCAEAIVSDIDVLGSELSFLPTMLHRKIELCLNGRQKDESKNHSYNLRSRSQSS</sequence>
<dbReference type="InterPro" id="IPR011043">
    <property type="entry name" value="Gal_Oxase/kelch_b-propeller"/>
</dbReference>
<organism evidence="3 4">
    <name type="scientific">Patiria miniata</name>
    <name type="common">Bat star</name>
    <name type="synonym">Asterina miniata</name>
    <dbReference type="NCBI Taxonomy" id="46514"/>
    <lineage>
        <taxon>Eukaryota</taxon>
        <taxon>Metazoa</taxon>
        <taxon>Echinodermata</taxon>
        <taxon>Eleutherozoa</taxon>
        <taxon>Asterozoa</taxon>
        <taxon>Asteroidea</taxon>
        <taxon>Valvatacea</taxon>
        <taxon>Valvatida</taxon>
        <taxon>Asterinidae</taxon>
        <taxon>Patiria</taxon>
    </lineage>
</organism>
<dbReference type="Pfam" id="PF01344">
    <property type="entry name" value="Kelch_1"/>
    <property type="match status" value="1"/>
</dbReference>